<reference evidence="1 2" key="1">
    <citation type="journal article" date="2024" name="Int. J. Syst. Evol. Microbiol.">
        <title>Paenibacillus hexagrammi sp. nov., a novel bacterium isolated from the gut content of Hexagrammos agrammus.</title>
        <authorList>
            <person name="Jung H.K."/>
            <person name="Kim D.G."/>
            <person name="Zin H."/>
            <person name="Park J."/>
            <person name="Jung H."/>
            <person name="Kim Y.O."/>
            <person name="Kong H.J."/>
            <person name="Kim J.W."/>
            <person name="Kim Y.S."/>
        </authorList>
    </citation>
    <scope>NUCLEOTIDE SEQUENCE [LARGE SCALE GENOMIC DNA]</scope>
    <source>
        <strain evidence="1 2">YPD9-1</strain>
    </source>
</reference>
<dbReference type="Pfam" id="PF25846">
    <property type="entry name" value="YmzB"/>
    <property type="match status" value="1"/>
</dbReference>
<organism evidence="1 2">
    <name type="scientific">Paenibacillus hexagrammi</name>
    <dbReference type="NCBI Taxonomy" id="2908839"/>
    <lineage>
        <taxon>Bacteria</taxon>
        <taxon>Bacillati</taxon>
        <taxon>Bacillota</taxon>
        <taxon>Bacilli</taxon>
        <taxon>Bacillales</taxon>
        <taxon>Paenibacillaceae</taxon>
        <taxon>Paenibacillus</taxon>
    </lineage>
</organism>
<dbReference type="EMBL" id="CP090978">
    <property type="protein sequence ID" value="UJF32713.1"/>
    <property type="molecule type" value="Genomic_DNA"/>
</dbReference>
<dbReference type="RefSeq" id="WP_235119056.1">
    <property type="nucleotide sequence ID" value="NZ_CP090978.1"/>
</dbReference>
<dbReference type="InterPro" id="IPR058926">
    <property type="entry name" value="YmzB-like"/>
</dbReference>
<evidence type="ECO:0000313" key="1">
    <source>
        <dbReference type="EMBL" id="UJF32713.1"/>
    </source>
</evidence>
<accession>A0ABY3SGV1</accession>
<name>A0ABY3SGV1_9BACL</name>
<protein>
    <submittedName>
        <fullName evidence="1">Uncharacterized protein</fullName>
    </submittedName>
</protein>
<proteinExistence type="predicted"/>
<gene>
    <name evidence="1" type="ORF">L0M14_24335</name>
</gene>
<sequence length="112" mass="12699">MDGSAQDICTWLDANRDKQLTIEKTEQRDVDHIEMQIDDIGLLDYAETADEYLYPMAIILKGAGSIATQDGRTEQLPEESYEIPLSKDFQCEQTENGVAIRTDRAQYTISVH</sequence>
<keyword evidence="2" id="KW-1185">Reference proteome</keyword>
<evidence type="ECO:0000313" key="2">
    <source>
        <dbReference type="Proteomes" id="UP001649230"/>
    </source>
</evidence>
<dbReference type="Proteomes" id="UP001649230">
    <property type="component" value="Chromosome"/>
</dbReference>